<dbReference type="NCBIfam" id="TIGR00254">
    <property type="entry name" value="GGDEF"/>
    <property type="match status" value="1"/>
</dbReference>
<sequence length="832" mass="91894">MIELNFKSDFLFSGLADSLIGGLIAPTLLVDLNGEIVSVSPAAESLMATSDAATLRGRPVSDFTDGTDLDGLRNWVRDTLSGRATAPDWTVNLQQAAGPASWIVKPVPDDYAKVVGFLYQHIGPDLPQTDDAAVAAGRRFDVLAETELRWKTAVLSASQGVWDHDFERNRHYLSESWRTMRGLAPDATAPESTEDWLLTIHRDDIQKVREQLHLQESGLTDIVNYTFRQRHAAGHWIWILSRGRVMRRDAAGFPVHIIGTDTDITEIKAVEQERTRLAERLALAMEVAEMGQWEFDIDSGRTAWDARAAAMLGVTADAVERTGPHWSDLIHPDDRQGVIAYNAARLRAREDIAYDYRVLTDDGSERYIRTRGKFLPSPEGGGTYVGVDFDLTPEYRKTRALEQARSQLEYESRHDALTGLANRRSLDEVFANALATAPETPLAAMHFDIDRFKQINDSLGHDAGDVALRHVATILRDHMPPGALVARAGGDEFVTLFVDAPAEDVLQGIADRITTALAVPFAYHAAQIRTDMSIGIARTAPGDAARGNLFIIADMALYHAKTDGRATCRFYHPGMMEESAHRKRLEDALSVAFAQDQIICHYQPQFDARSLKMTGLEALVRWQCPQHGLIMPDHFLGIASDMGLMARLDDAVLRQVLRDTRAWASAGLDVPHVSVNISAERLTDPQLGPSLRALQIVPGTIVFELLESVFLDGADATIDKNLAMLADLGIEIEIDDFGSGHASIISLLRIAPRRLKIDRALVQPIVTSPQRRALLETIIRIGRMLHIDVVAEGVESADHVRILQDLKCDILQGYALARPVPPGQVPDLLISR</sequence>
<dbReference type="Gene3D" id="3.30.70.270">
    <property type="match status" value="1"/>
</dbReference>
<reference evidence="5" key="1">
    <citation type="submission" date="2016-11" db="EMBL/GenBank/DDBJ databases">
        <authorList>
            <person name="Varghese N."/>
            <person name="Submissions S."/>
        </authorList>
    </citation>
    <scope>NUCLEOTIDE SEQUENCE [LARGE SCALE GENOMIC DNA]</scope>
    <source>
        <strain evidence="5">DSM 29326</strain>
    </source>
</reference>
<dbReference type="CDD" id="cd00130">
    <property type="entry name" value="PAS"/>
    <property type="match status" value="3"/>
</dbReference>
<protein>
    <submittedName>
        <fullName evidence="4">PAS domain S-box-containing protein/diguanylate cyclase (GGDEF) domain-containing protein</fullName>
    </submittedName>
</protein>
<dbReference type="Pfam" id="PF00990">
    <property type="entry name" value="GGDEF"/>
    <property type="match status" value="1"/>
</dbReference>
<dbReference type="InterPro" id="IPR001633">
    <property type="entry name" value="EAL_dom"/>
</dbReference>
<dbReference type="Pfam" id="PF08447">
    <property type="entry name" value="PAS_3"/>
    <property type="match status" value="2"/>
</dbReference>
<dbReference type="PANTHER" id="PTHR44757">
    <property type="entry name" value="DIGUANYLATE CYCLASE DGCP"/>
    <property type="match status" value="1"/>
</dbReference>
<dbReference type="InterPro" id="IPR000160">
    <property type="entry name" value="GGDEF_dom"/>
</dbReference>
<dbReference type="SMART" id="SM00052">
    <property type="entry name" value="EAL"/>
    <property type="match status" value="1"/>
</dbReference>
<dbReference type="InterPro" id="IPR052155">
    <property type="entry name" value="Biofilm_reg_signaling"/>
</dbReference>
<dbReference type="PANTHER" id="PTHR44757:SF2">
    <property type="entry name" value="BIOFILM ARCHITECTURE MAINTENANCE PROTEIN MBAA"/>
    <property type="match status" value="1"/>
</dbReference>
<proteinExistence type="predicted"/>
<dbReference type="SUPFAM" id="SSF55073">
    <property type="entry name" value="Nucleotide cyclase"/>
    <property type="match status" value="1"/>
</dbReference>
<accession>A0A1M5BTS5</accession>
<dbReference type="InterPro" id="IPR000014">
    <property type="entry name" value="PAS"/>
</dbReference>
<dbReference type="InterPro" id="IPR035919">
    <property type="entry name" value="EAL_sf"/>
</dbReference>
<evidence type="ECO:0000259" key="1">
    <source>
        <dbReference type="PROSITE" id="PS50113"/>
    </source>
</evidence>
<dbReference type="PROSITE" id="PS50883">
    <property type="entry name" value="EAL"/>
    <property type="match status" value="1"/>
</dbReference>
<feature type="domain" description="GGDEF" evidence="3">
    <location>
        <begin position="440"/>
        <end position="573"/>
    </location>
</feature>
<dbReference type="InterPro" id="IPR029787">
    <property type="entry name" value="Nucleotide_cyclase"/>
</dbReference>
<dbReference type="Gene3D" id="3.20.20.450">
    <property type="entry name" value="EAL domain"/>
    <property type="match status" value="1"/>
</dbReference>
<dbReference type="AlphaFoldDB" id="A0A1M5BTS5"/>
<dbReference type="RefSeq" id="WP_143155426.1">
    <property type="nucleotide sequence ID" value="NZ_FQUE01000006.1"/>
</dbReference>
<dbReference type="Pfam" id="PF00563">
    <property type="entry name" value="EAL"/>
    <property type="match status" value="1"/>
</dbReference>
<dbReference type="PROSITE" id="PS50113">
    <property type="entry name" value="PAC"/>
    <property type="match status" value="1"/>
</dbReference>
<dbReference type="InterPro" id="IPR000700">
    <property type="entry name" value="PAS-assoc_C"/>
</dbReference>
<gene>
    <name evidence="4" type="ORF">SAMN05444339_106174</name>
</gene>
<evidence type="ECO:0000313" key="4">
    <source>
        <dbReference type="EMBL" id="SHF45984.1"/>
    </source>
</evidence>
<dbReference type="EMBL" id="FQUE01000006">
    <property type="protein sequence ID" value="SHF45984.1"/>
    <property type="molecule type" value="Genomic_DNA"/>
</dbReference>
<dbReference type="SMART" id="SM00091">
    <property type="entry name" value="PAS"/>
    <property type="match status" value="3"/>
</dbReference>
<evidence type="ECO:0000259" key="3">
    <source>
        <dbReference type="PROSITE" id="PS50887"/>
    </source>
</evidence>
<dbReference type="PROSITE" id="PS50887">
    <property type="entry name" value="GGDEF"/>
    <property type="match status" value="1"/>
</dbReference>
<evidence type="ECO:0000313" key="5">
    <source>
        <dbReference type="Proteomes" id="UP000183987"/>
    </source>
</evidence>
<name>A0A1M5BTS5_LOKAT</name>
<dbReference type="Proteomes" id="UP000183987">
    <property type="component" value="Unassembled WGS sequence"/>
</dbReference>
<dbReference type="CDD" id="cd01949">
    <property type="entry name" value="GGDEF"/>
    <property type="match status" value="1"/>
</dbReference>
<dbReference type="NCBIfam" id="TIGR00229">
    <property type="entry name" value="sensory_box"/>
    <property type="match status" value="2"/>
</dbReference>
<dbReference type="CDD" id="cd01948">
    <property type="entry name" value="EAL"/>
    <property type="match status" value="1"/>
</dbReference>
<dbReference type="InterPro" id="IPR043128">
    <property type="entry name" value="Rev_trsase/Diguanyl_cyclase"/>
</dbReference>
<feature type="domain" description="EAL" evidence="2">
    <location>
        <begin position="582"/>
        <end position="832"/>
    </location>
</feature>
<organism evidence="4 5">
    <name type="scientific">Loktanella atrilutea</name>
    <dbReference type="NCBI Taxonomy" id="366533"/>
    <lineage>
        <taxon>Bacteria</taxon>
        <taxon>Pseudomonadati</taxon>
        <taxon>Pseudomonadota</taxon>
        <taxon>Alphaproteobacteria</taxon>
        <taxon>Rhodobacterales</taxon>
        <taxon>Roseobacteraceae</taxon>
        <taxon>Loktanella</taxon>
    </lineage>
</organism>
<feature type="domain" description="PAC" evidence="1">
    <location>
        <begin position="223"/>
        <end position="276"/>
    </location>
</feature>
<dbReference type="SUPFAM" id="SSF55785">
    <property type="entry name" value="PYP-like sensor domain (PAS domain)"/>
    <property type="match status" value="3"/>
</dbReference>
<dbReference type="InterPro" id="IPR035965">
    <property type="entry name" value="PAS-like_dom_sf"/>
</dbReference>
<dbReference type="InterPro" id="IPR013655">
    <property type="entry name" value="PAS_fold_3"/>
</dbReference>
<dbReference type="Gene3D" id="3.30.450.20">
    <property type="entry name" value="PAS domain"/>
    <property type="match status" value="2"/>
</dbReference>
<dbReference type="STRING" id="366533.SAMN05444339_106174"/>
<dbReference type="SUPFAM" id="SSF141868">
    <property type="entry name" value="EAL domain-like"/>
    <property type="match status" value="1"/>
</dbReference>
<dbReference type="SMART" id="SM00086">
    <property type="entry name" value="PAC"/>
    <property type="match status" value="2"/>
</dbReference>
<evidence type="ECO:0000259" key="2">
    <source>
        <dbReference type="PROSITE" id="PS50883"/>
    </source>
</evidence>
<dbReference type="OrthoDB" id="9814202at2"/>
<dbReference type="InterPro" id="IPR001610">
    <property type="entry name" value="PAC"/>
</dbReference>
<keyword evidence="5" id="KW-1185">Reference proteome</keyword>
<dbReference type="SMART" id="SM00267">
    <property type="entry name" value="GGDEF"/>
    <property type="match status" value="1"/>
</dbReference>